<reference evidence="1" key="1">
    <citation type="submission" date="2014-11" db="EMBL/GenBank/DDBJ databases">
        <authorList>
            <person name="Amaro Gonzalez C."/>
        </authorList>
    </citation>
    <scope>NUCLEOTIDE SEQUENCE</scope>
</reference>
<proteinExistence type="predicted"/>
<evidence type="ECO:0000313" key="1">
    <source>
        <dbReference type="EMBL" id="JAH84591.1"/>
    </source>
</evidence>
<name>A0A0E9W2Q0_ANGAN</name>
<reference evidence="1" key="2">
    <citation type="journal article" date="2015" name="Fish Shellfish Immunol.">
        <title>Early steps in the European eel (Anguilla anguilla)-Vibrio vulnificus interaction in the gills: Role of the RtxA13 toxin.</title>
        <authorList>
            <person name="Callol A."/>
            <person name="Pajuelo D."/>
            <person name="Ebbesson L."/>
            <person name="Teles M."/>
            <person name="MacKenzie S."/>
            <person name="Amaro C."/>
        </authorList>
    </citation>
    <scope>NUCLEOTIDE SEQUENCE</scope>
</reference>
<accession>A0A0E9W2Q0</accession>
<sequence>MSVSRSQAQLATVNVAGWKASQRYY</sequence>
<organism evidence="1">
    <name type="scientific">Anguilla anguilla</name>
    <name type="common">European freshwater eel</name>
    <name type="synonym">Muraena anguilla</name>
    <dbReference type="NCBI Taxonomy" id="7936"/>
    <lineage>
        <taxon>Eukaryota</taxon>
        <taxon>Metazoa</taxon>
        <taxon>Chordata</taxon>
        <taxon>Craniata</taxon>
        <taxon>Vertebrata</taxon>
        <taxon>Euteleostomi</taxon>
        <taxon>Actinopterygii</taxon>
        <taxon>Neopterygii</taxon>
        <taxon>Teleostei</taxon>
        <taxon>Anguilliformes</taxon>
        <taxon>Anguillidae</taxon>
        <taxon>Anguilla</taxon>
    </lineage>
</organism>
<dbReference type="EMBL" id="GBXM01023986">
    <property type="protein sequence ID" value="JAH84591.1"/>
    <property type="molecule type" value="Transcribed_RNA"/>
</dbReference>
<dbReference type="AlphaFoldDB" id="A0A0E9W2Q0"/>
<protein>
    <submittedName>
        <fullName evidence="1">Uncharacterized protein</fullName>
    </submittedName>
</protein>